<feature type="compositionally biased region" description="Basic and acidic residues" evidence="1">
    <location>
        <begin position="230"/>
        <end position="245"/>
    </location>
</feature>
<dbReference type="Pfam" id="PF04177">
    <property type="entry name" value="TAP42"/>
    <property type="match status" value="1"/>
</dbReference>
<gene>
    <name evidence="2" type="ORF">GT037_010288</name>
</gene>
<organism evidence="2 3">
    <name type="scientific">Alternaria burnsii</name>
    <dbReference type="NCBI Taxonomy" id="1187904"/>
    <lineage>
        <taxon>Eukaryota</taxon>
        <taxon>Fungi</taxon>
        <taxon>Dikarya</taxon>
        <taxon>Ascomycota</taxon>
        <taxon>Pezizomycotina</taxon>
        <taxon>Dothideomycetes</taxon>
        <taxon>Pleosporomycetidae</taxon>
        <taxon>Pleosporales</taxon>
        <taxon>Pleosporineae</taxon>
        <taxon>Pleosporaceae</taxon>
        <taxon>Alternaria</taxon>
        <taxon>Alternaria sect. Alternaria</taxon>
    </lineage>
</organism>
<feature type="compositionally biased region" description="Basic and acidic residues" evidence="1">
    <location>
        <begin position="415"/>
        <end position="431"/>
    </location>
</feature>
<dbReference type="GO" id="GO:0035303">
    <property type="term" value="P:regulation of dephosphorylation"/>
    <property type="evidence" value="ECO:0007669"/>
    <property type="project" value="TreeGrafter"/>
</dbReference>
<dbReference type="PANTHER" id="PTHR10933:SF9">
    <property type="entry name" value="IMMUNOGLOBULIN-BINDING PROTEIN 1"/>
    <property type="match status" value="1"/>
</dbReference>
<dbReference type="EMBL" id="JAAABM010000020">
    <property type="protein sequence ID" value="KAF7671766.1"/>
    <property type="molecule type" value="Genomic_DNA"/>
</dbReference>
<sequence length="462" mass="51784">MSSEPQSLRGLFSKAERAREELSSSYEANSPTYQENLGATIATYEECLKISEQVSLFSPNETLEDISSSDLQYMAINYHMAELIQRIFNTDISFRKQNLLRARGHYERFLKLLDSYDVLGKADAKLFEAYTEDKGNFSTANTRDAAARRDAKISRFREEKELKRKLEYLRQNPKLAEQDEQVVRELHLTNLAFMVHQTFASLESMAQELHIISLAPPAPPQGQAQQAPDSRQDGRDKDGYSERLDGQYAGLRYSGPILSGDGKPMRPFTLLDSRQTLKKNVFRPDHSLPTMTIDEYLEEEKRRGGMIEGGGPQSEIQPEPNEDDLVAADEETMKQRAWDDVNIPTMSSISLRLRAFQRPITSQLRTFTTTPSHAKLMDTPNPASNLPDPSENSSAAPNAKMRSDTQNTDHQSSASKDENKSGDDHPAKQPDHQAQPTRTTGIGGATKVQGGKEGLGERGDKQ</sequence>
<dbReference type="RefSeq" id="XP_038782131.1">
    <property type="nucleotide sequence ID" value="XM_038935335.1"/>
</dbReference>
<dbReference type="InterPro" id="IPR038511">
    <property type="entry name" value="TAP42/TAP46-like_sf"/>
</dbReference>
<keyword evidence="3" id="KW-1185">Reference proteome</keyword>
<evidence type="ECO:0000256" key="1">
    <source>
        <dbReference type="SAM" id="MobiDB-lite"/>
    </source>
</evidence>
<dbReference type="InterPro" id="IPR007304">
    <property type="entry name" value="TAP46-like"/>
</dbReference>
<dbReference type="Gene3D" id="1.25.40.540">
    <property type="entry name" value="TAP42-like family"/>
    <property type="match status" value="1"/>
</dbReference>
<proteinExistence type="predicted"/>
<reference evidence="2" key="1">
    <citation type="submission" date="2020-01" db="EMBL/GenBank/DDBJ databases">
        <authorList>
            <person name="Feng Z.H.Z."/>
        </authorList>
    </citation>
    <scope>NUCLEOTIDE SEQUENCE</scope>
    <source>
        <strain evidence="2">CBS107.38</strain>
    </source>
</reference>
<feature type="region of interest" description="Disordered" evidence="1">
    <location>
        <begin position="364"/>
        <end position="462"/>
    </location>
</feature>
<dbReference type="Proteomes" id="UP000596902">
    <property type="component" value="Unassembled WGS sequence"/>
</dbReference>
<dbReference type="AlphaFoldDB" id="A0A8H7AUF4"/>
<comment type="caution">
    <text evidence="2">The sequence shown here is derived from an EMBL/GenBank/DDBJ whole genome shotgun (WGS) entry which is preliminary data.</text>
</comment>
<evidence type="ECO:0000313" key="3">
    <source>
        <dbReference type="Proteomes" id="UP000596902"/>
    </source>
</evidence>
<protein>
    <submittedName>
        <fullName evidence="2">Type 2a phosphatase-associated protein 42</fullName>
    </submittedName>
</protein>
<dbReference type="GO" id="GO:0009966">
    <property type="term" value="P:regulation of signal transduction"/>
    <property type="evidence" value="ECO:0007669"/>
    <property type="project" value="InterPro"/>
</dbReference>
<dbReference type="GO" id="GO:0005829">
    <property type="term" value="C:cytosol"/>
    <property type="evidence" value="ECO:0007669"/>
    <property type="project" value="TreeGrafter"/>
</dbReference>
<feature type="region of interest" description="Disordered" evidence="1">
    <location>
        <begin position="215"/>
        <end position="246"/>
    </location>
</feature>
<dbReference type="PANTHER" id="PTHR10933">
    <property type="entry name" value="IMMUNOGLOBULIN-BINDING PROTEIN 1"/>
    <property type="match status" value="1"/>
</dbReference>
<dbReference type="GeneID" id="62208513"/>
<feature type="compositionally biased region" description="Polar residues" evidence="1">
    <location>
        <begin position="404"/>
        <end position="414"/>
    </location>
</feature>
<name>A0A8H7AUF4_9PLEO</name>
<accession>A0A8H7AUF4</accession>
<dbReference type="GO" id="GO:0051721">
    <property type="term" value="F:protein phosphatase 2A binding"/>
    <property type="evidence" value="ECO:0007669"/>
    <property type="project" value="TreeGrafter"/>
</dbReference>
<evidence type="ECO:0000313" key="2">
    <source>
        <dbReference type="EMBL" id="KAF7671766.1"/>
    </source>
</evidence>
<reference evidence="2" key="2">
    <citation type="submission" date="2020-08" db="EMBL/GenBank/DDBJ databases">
        <title>Draft Genome Sequence of Cumin Blight Pathogen Alternaria burnsii.</title>
        <authorList>
            <person name="Feng Z."/>
        </authorList>
    </citation>
    <scope>NUCLEOTIDE SEQUENCE</scope>
    <source>
        <strain evidence="2">CBS107.38</strain>
    </source>
</reference>